<dbReference type="AlphaFoldDB" id="A0A0R0DYN4"/>
<reference evidence="13 14" key="1">
    <citation type="submission" date="2015-05" db="EMBL/GenBank/DDBJ databases">
        <title>Genome sequencing and analysis of members of genus Stenotrophomonas.</title>
        <authorList>
            <person name="Patil P.P."/>
            <person name="Midha S."/>
            <person name="Patil P.B."/>
        </authorList>
    </citation>
    <scope>NUCLEOTIDE SEQUENCE [LARGE SCALE GENOMIC DNA]</scope>
    <source>
        <strain evidence="13 14">JCM 16244</strain>
    </source>
</reference>
<evidence type="ECO:0000256" key="4">
    <source>
        <dbReference type="ARBA" id="ARBA00022475"/>
    </source>
</evidence>
<evidence type="ECO:0000256" key="9">
    <source>
        <dbReference type="ARBA" id="ARBA00023244"/>
    </source>
</evidence>
<sequence length="423" mass="46185">MKAFRSLLVALLVAAIGIAGAQWLGHESVRDIGEVIVRAGGNDYIATLPQAALALLIAGLLLWLAWLLLSAPFRSWARYRRKQGRARLIDGLQALDNGQWQRAGKLLQSAADEEQARPIALVAAMRAAEARGDTTGAGQYLQQLGEVDALLHALHSAERWLQQQRPQEAIDVLDLPAIQPLPPRALYLRTEALAAAGRAEEAYGQLGALRQQQALPANALAALETRLALQMLDEAGDVNSLASRWEVLPKPLRATPAAIAHYARRAAALNWNDAALHCIEQALDGRWDESLIALYGELPVEKLDSRRASAQRWLQTHPSSPALLLTLSRLARGQGQWPQAEDFLHRAIAQGAGAEAWEELGEGLAANGEDALARQCLLNALRQRRGQAPQPLQRRDLRQQIQDQAVAEERDAHGFPRLPGQAP</sequence>
<dbReference type="SUPFAM" id="SSF48452">
    <property type="entry name" value="TPR-like"/>
    <property type="match status" value="1"/>
</dbReference>
<name>A0A0R0DYN4_9GAMM</name>
<dbReference type="GO" id="GO:0042168">
    <property type="term" value="P:heme metabolic process"/>
    <property type="evidence" value="ECO:0007669"/>
    <property type="project" value="InterPro"/>
</dbReference>
<gene>
    <name evidence="13" type="ORF">ABB34_05140</name>
</gene>
<dbReference type="InterPro" id="IPR011990">
    <property type="entry name" value="TPR-like_helical_dom_sf"/>
</dbReference>
<evidence type="ECO:0000256" key="11">
    <source>
        <dbReference type="SAM" id="Phobius"/>
    </source>
</evidence>
<feature type="transmembrane region" description="Helical" evidence="11">
    <location>
        <begin position="51"/>
        <end position="73"/>
    </location>
</feature>
<evidence type="ECO:0000256" key="10">
    <source>
        <dbReference type="SAM" id="MobiDB-lite"/>
    </source>
</evidence>
<comment type="function">
    <text evidence="1">Involved in a late step of protoheme IX synthesis.</text>
</comment>
<evidence type="ECO:0000259" key="12">
    <source>
        <dbReference type="Pfam" id="PF07219"/>
    </source>
</evidence>
<evidence type="ECO:0000256" key="1">
    <source>
        <dbReference type="ARBA" id="ARBA00002962"/>
    </source>
</evidence>
<evidence type="ECO:0000256" key="3">
    <source>
        <dbReference type="ARBA" id="ARBA00004744"/>
    </source>
</evidence>
<evidence type="ECO:0000313" key="13">
    <source>
        <dbReference type="EMBL" id="KRG87293.1"/>
    </source>
</evidence>
<feature type="region of interest" description="Disordered" evidence="10">
    <location>
        <begin position="387"/>
        <end position="423"/>
    </location>
</feature>
<dbReference type="GO" id="GO:0006779">
    <property type="term" value="P:porphyrin-containing compound biosynthetic process"/>
    <property type="evidence" value="ECO:0007669"/>
    <property type="project" value="UniProtKB-KW"/>
</dbReference>
<keyword evidence="8 11" id="KW-0472">Membrane</keyword>
<dbReference type="GO" id="GO:0005886">
    <property type="term" value="C:plasma membrane"/>
    <property type="evidence" value="ECO:0007669"/>
    <property type="project" value="UniProtKB-SubCell"/>
</dbReference>
<dbReference type="NCBIfam" id="TIGR00540">
    <property type="entry name" value="TPR_hemY_coli"/>
    <property type="match status" value="1"/>
</dbReference>
<keyword evidence="7 11" id="KW-1133">Transmembrane helix</keyword>
<accession>A0A0R0DYN4</accession>
<proteinExistence type="predicted"/>
<evidence type="ECO:0000256" key="2">
    <source>
        <dbReference type="ARBA" id="ARBA00004429"/>
    </source>
</evidence>
<dbReference type="RefSeq" id="WP_057640182.1">
    <property type="nucleotide sequence ID" value="NZ_LDJP01000025.1"/>
</dbReference>
<keyword evidence="6 11" id="KW-0812">Transmembrane</keyword>
<keyword evidence="5" id="KW-0997">Cell inner membrane</keyword>
<comment type="pathway">
    <text evidence="3">Porphyrin-containing compound metabolism; protoheme biosynthesis.</text>
</comment>
<dbReference type="Proteomes" id="UP000050940">
    <property type="component" value="Unassembled WGS sequence"/>
</dbReference>
<dbReference type="Gene3D" id="1.25.40.10">
    <property type="entry name" value="Tetratricopeptide repeat domain"/>
    <property type="match status" value="1"/>
</dbReference>
<feature type="domain" description="HemY N-terminal" evidence="12">
    <location>
        <begin position="33"/>
        <end position="132"/>
    </location>
</feature>
<evidence type="ECO:0000256" key="8">
    <source>
        <dbReference type="ARBA" id="ARBA00023136"/>
    </source>
</evidence>
<dbReference type="EMBL" id="LDJP01000025">
    <property type="protein sequence ID" value="KRG87293.1"/>
    <property type="molecule type" value="Genomic_DNA"/>
</dbReference>
<dbReference type="STRING" id="659018.ABB34_05140"/>
<dbReference type="InterPro" id="IPR005254">
    <property type="entry name" value="Heme_biosyn_assoc_TPR_pro"/>
</dbReference>
<dbReference type="UniPathway" id="UPA00252"/>
<dbReference type="OrthoDB" id="7053339at2"/>
<keyword evidence="4" id="KW-1003">Cell membrane</keyword>
<dbReference type="PATRIC" id="fig|659018.3.peg.934"/>
<evidence type="ECO:0000256" key="5">
    <source>
        <dbReference type="ARBA" id="ARBA00022519"/>
    </source>
</evidence>
<protein>
    <submittedName>
        <fullName evidence="13">Porphyrin biosynthesis protein</fullName>
    </submittedName>
</protein>
<evidence type="ECO:0000256" key="7">
    <source>
        <dbReference type="ARBA" id="ARBA00022989"/>
    </source>
</evidence>
<evidence type="ECO:0000313" key="14">
    <source>
        <dbReference type="Proteomes" id="UP000050940"/>
    </source>
</evidence>
<evidence type="ECO:0000256" key="6">
    <source>
        <dbReference type="ARBA" id="ARBA00022692"/>
    </source>
</evidence>
<keyword evidence="9" id="KW-0627">Porphyrin biosynthesis</keyword>
<dbReference type="InterPro" id="IPR010817">
    <property type="entry name" value="HemY_N"/>
</dbReference>
<keyword evidence="14" id="KW-1185">Reference proteome</keyword>
<comment type="caution">
    <text evidence="13">The sequence shown here is derived from an EMBL/GenBank/DDBJ whole genome shotgun (WGS) entry which is preliminary data.</text>
</comment>
<dbReference type="Pfam" id="PF07219">
    <property type="entry name" value="HemY_N"/>
    <property type="match status" value="1"/>
</dbReference>
<comment type="subcellular location">
    <subcellularLocation>
        <location evidence="2">Cell inner membrane</location>
        <topology evidence="2">Multi-pass membrane protein</topology>
    </subcellularLocation>
</comment>
<organism evidence="13 14">
    <name type="scientific">Stenotrophomonas daejeonensis</name>
    <dbReference type="NCBI Taxonomy" id="659018"/>
    <lineage>
        <taxon>Bacteria</taxon>
        <taxon>Pseudomonadati</taxon>
        <taxon>Pseudomonadota</taxon>
        <taxon>Gammaproteobacteria</taxon>
        <taxon>Lysobacterales</taxon>
        <taxon>Lysobacteraceae</taxon>
        <taxon>Stenotrophomonas</taxon>
    </lineage>
</organism>